<feature type="compositionally biased region" description="Low complexity" evidence="1">
    <location>
        <begin position="400"/>
        <end position="442"/>
    </location>
</feature>
<organism evidence="3 4">
    <name type="scientific">Calocera cornea HHB12733</name>
    <dbReference type="NCBI Taxonomy" id="1353952"/>
    <lineage>
        <taxon>Eukaryota</taxon>
        <taxon>Fungi</taxon>
        <taxon>Dikarya</taxon>
        <taxon>Basidiomycota</taxon>
        <taxon>Agaricomycotina</taxon>
        <taxon>Dacrymycetes</taxon>
        <taxon>Dacrymycetales</taxon>
        <taxon>Dacrymycetaceae</taxon>
        <taxon>Calocera</taxon>
    </lineage>
</organism>
<dbReference type="InParanoid" id="A0A165H9N3"/>
<feature type="compositionally biased region" description="Polar residues" evidence="1">
    <location>
        <begin position="253"/>
        <end position="262"/>
    </location>
</feature>
<gene>
    <name evidence="3" type="ORF">CALCODRAFT_494290</name>
</gene>
<feature type="compositionally biased region" description="Low complexity" evidence="1">
    <location>
        <begin position="281"/>
        <end position="314"/>
    </location>
</feature>
<dbReference type="OrthoDB" id="3244253at2759"/>
<evidence type="ECO:0000256" key="1">
    <source>
        <dbReference type="SAM" id="MobiDB-lite"/>
    </source>
</evidence>
<proteinExistence type="predicted"/>
<feature type="compositionally biased region" description="Low complexity" evidence="1">
    <location>
        <begin position="187"/>
        <end position="198"/>
    </location>
</feature>
<feature type="compositionally biased region" description="Low complexity" evidence="1">
    <location>
        <begin position="335"/>
        <end position="353"/>
    </location>
</feature>
<dbReference type="Proteomes" id="UP000076842">
    <property type="component" value="Unassembled WGS sequence"/>
</dbReference>
<protein>
    <submittedName>
        <fullName evidence="3">Uncharacterized protein</fullName>
    </submittedName>
</protein>
<dbReference type="AlphaFoldDB" id="A0A165H9N3"/>
<reference evidence="3 4" key="1">
    <citation type="journal article" date="2016" name="Mol. Biol. Evol.">
        <title>Comparative Genomics of Early-Diverging Mushroom-Forming Fungi Provides Insights into the Origins of Lignocellulose Decay Capabilities.</title>
        <authorList>
            <person name="Nagy L.G."/>
            <person name="Riley R."/>
            <person name="Tritt A."/>
            <person name="Adam C."/>
            <person name="Daum C."/>
            <person name="Floudas D."/>
            <person name="Sun H."/>
            <person name="Yadav J.S."/>
            <person name="Pangilinan J."/>
            <person name="Larsson K.H."/>
            <person name="Matsuura K."/>
            <person name="Barry K."/>
            <person name="Labutti K."/>
            <person name="Kuo R."/>
            <person name="Ohm R.A."/>
            <person name="Bhattacharya S.S."/>
            <person name="Shirouzu T."/>
            <person name="Yoshinaga Y."/>
            <person name="Martin F.M."/>
            <person name="Grigoriev I.V."/>
            <person name="Hibbett D.S."/>
        </authorList>
    </citation>
    <scope>NUCLEOTIDE SEQUENCE [LARGE SCALE GENOMIC DNA]</scope>
    <source>
        <strain evidence="3 4">HHB12733</strain>
    </source>
</reference>
<feature type="compositionally biased region" description="Polar residues" evidence="1">
    <location>
        <begin position="354"/>
        <end position="378"/>
    </location>
</feature>
<sequence length="463" mass="48135">MASPSGTATDTLPAPSDSSLLFDSTAHTPTPTSNPTSSTPPLDPAGASVVTVTYQIGPTTQPSSSGGGGSNIPIGAIVGGALGGMAIVALVVFAWIWWGRSIKRAEKERKRQSSSSHRTTKMPPRPSMKHVSSSTGSSFLTRDGKTVSFEIVSPGAAAVAGAAVPMLGKHVPPPARRTSSGPRLPPGAMAAAAGSAGAKVVVTPPEDDPANQPRVLSPERPEKSPYRPSKRREAALAVTHARTGSGGSYRPSPLSQGASYTAPSRDPSPGAGPRTAEMERVGSAQSVGSGNAVASGSGSGSVTASASGSETPSPTTSPPTPPFLRKTPTAPKSRTNASLAALHAAATTPTPNLSLLTQNDGRVNRLSAMSVQPPSLASPSEREARELEWAGEPMPAGARQNQVWQQQQHWAQQQQQQQQREQREQQLAWDQQQQQEADQVLWRGSRAEMTPSPEGPRGQDDHM</sequence>
<keyword evidence="4" id="KW-1185">Reference proteome</keyword>
<feature type="region of interest" description="Disordered" evidence="1">
    <location>
        <begin position="169"/>
        <end position="463"/>
    </location>
</feature>
<evidence type="ECO:0000313" key="4">
    <source>
        <dbReference type="Proteomes" id="UP000076842"/>
    </source>
</evidence>
<feature type="compositionally biased region" description="Polar residues" evidence="1">
    <location>
        <begin position="1"/>
        <end position="27"/>
    </location>
</feature>
<keyword evidence="2" id="KW-1133">Transmembrane helix</keyword>
<name>A0A165H9N3_9BASI</name>
<feature type="compositionally biased region" description="Low complexity" evidence="1">
    <location>
        <begin position="28"/>
        <end position="40"/>
    </location>
</feature>
<evidence type="ECO:0000256" key="2">
    <source>
        <dbReference type="SAM" id="Phobius"/>
    </source>
</evidence>
<keyword evidence="2" id="KW-0812">Transmembrane</keyword>
<evidence type="ECO:0000313" key="3">
    <source>
        <dbReference type="EMBL" id="KZT59023.1"/>
    </source>
</evidence>
<feature type="region of interest" description="Disordered" evidence="1">
    <location>
        <begin position="1"/>
        <end position="46"/>
    </location>
</feature>
<feature type="transmembrane region" description="Helical" evidence="2">
    <location>
        <begin position="72"/>
        <end position="98"/>
    </location>
</feature>
<dbReference type="CDD" id="cd12087">
    <property type="entry name" value="TM_EGFR-like"/>
    <property type="match status" value="1"/>
</dbReference>
<keyword evidence="2" id="KW-0472">Membrane</keyword>
<dbReference type="EMBL" id="KV423945">
    <property type="protein sequence ID" value="KZT59023.1"/>
    <property type="molecule type" value="Genomic_DNA"/>
</dbReference>
<accession>A0A165H9N3</accession>
<feature type="compositionally biased region" description="Polar residues" evidence="1">
    <location>
        <begin position="130"/>
        <end position="140"/>
    </location>
</feature>
<feature type="region of interest" description="Disordered" evidence="1">
    <location>
        <begin position="105"/>
        <end position="140"/>
    </location>
</feature>